<feature type="transmembrane region" description="Helical" evidence="6">
    <location>
        <begin position="108"/>
        <end position="126"/>
    </location>
</feature>
<dbReference type="InterPro" id="IPR018393">
    <property type="entry name" value="NADHpl_OxRdtase_5_subgr"/>
</dbReference>
<name>A0A1G9PTN8_9BACT</name>
<feature type="transmembrane region" description="Helical" evidence="6">
    <location>
        <begin position="6"/>
        <end position="24"/>
    </location>
</feature>
<proteinExistence type="predicted"/>
<keyword evidence="10" id="KW-1185">Reference proteome</keyword>
<dbReference type="InterPro" id="IPR001516">
    <property type="entry name" value="Proton_antipo_N"/>
</dbReference>
<dbReference type="GO" id="GO:0016020">
    <property type="term" value="C:membrane"/>
    <property type="evidence" value="ECO:0007669"/>
    <property type="project" value="UniProtKB-SubCell"/>
</dbReference>
<dbReference type="GO" id="GO:0042773">
    <property type="term" value="P:ATP synthesis coupled electron transport"/>
    <property type="evidence" value="ECO:0007669"/>
    <property type="project" value="InterPro"/>
</dbReference>
<dbReference type="PRINTS" id="PR01434">
    <property type="entry name" value="NADHDHGNASE5"/>
</dbReference>
<evidence type="ECO:0000256" key="3">
    <source>
        <dbReference type="ARBA" id="ARBA00022989"/>
    </source>
</evidence>
<evidence type="ECO:0000256" key="2">
    <source>
        <dbReference type="ARBA" id="ARBA00022692"/>
    </source>
</evidence>
<evidence type="ECO:0000256" key="5">
    <source>
        <dbReference type="RuleBase" id="RU000320"/>
    </source>
</evidence>
<dbReference type="Proteomes" id="UP000198901">
    <property type="component" value="Unassembled WGS sequence"/>
</dbReference>
<feature type="transmembrane region" description="Helical" evidence="6">
    <location>
        <begin position="481"/>
        <end position="501"/>
    </location>
</feature>
<feature type="transmembrane region" description="Helical" evidence="6">
    <location>
        <begin position="239"/>
        <end position="259"/>
    </location>
</feature>
<protein>
    <submittedName>
        <fullName evidence="9">NADH dehydrogenase subunit L</fullName>
    </submittedName>
</protein>
<dbReference type="InterPro" id="IPR001750">
    <property type="entry name" value="ND/Mrp_TM"/>
</dbReference>
<dbReference type="GO" id="GO:0008137">
    <property type="term" value="F:NADH dehydrogenase (ubiquinone) activity"/>
    <property type="evidence" value="ECO:0007669"/>
    <property type="project" value="InterPro"/>
</dbReference>
<feature type="transmembrane region" description="Helical" evidence="6">
    <location>
        <begin position="203"/>
        <end position="227"/>
    </location>
</feature>
<feature type="transmembrane region" description="Helical" evidence="6">
    <location>
        <begin position="132"/>
        <end position="152"/>
    </location>
</feature>
<evidence type="ECO:0000256" key="6">
    <source>
        <dbReference type="SAM" id="Phobius"/>
    </source>
</evidence>
<keyword evidence="4 6" id="KW-0472">Membrane</keyword>
<keyword evidence="2 5" id="KW-0812">Transmembrane</keyword>
<dbReference type="Pfam" id="PF00662">
    <property type="entry name" value="Proton_antipo_N"/>
    <property type="match status" value="1"/>
</dbReference>
<evidence type="ECO:0000259" key="7">
    <source>
        <dbReference type="Pfam" id="PF00361"/>
    </source>
</evidence>
<feature type="transmembrane region" description="Helical" evidence="6">
    <location>
        <begin position="265"/>
        <end position="285"/>
    </location>
</feature>
<dbReference type="EMBL" id="FNGS01000004">
    <property type="protein sequence ID" value="SDM02120.1"/>
    <property type="molecule type" value="Genomic_DNA"/>
</dbReference>
<organism evidence="9 10">
    <name type="scientific">Siphonobacter aquaeclarae</name>
    <dbReference type="NCBI Taxonomy" id="563176"/>
    <lineage>
        <taxon>Bacteria</taxon>
        <taxon>Pseudomonadati</taxon>
        <taxon>Bacteroidota</taxon>
        <taxon>Cytophagia</taxon>
        <taxon>Cytophagales</taxon>
        <taxon>Cytophagaceae</taxon>
        <taxon>Siphonobacter</taxon>
    </lineage>
</organism>
<keyword evidence="3 6" id="KW-1133">Transmembrane helix</keyword>
<dbReference type="PANTHER" id="PTHR42829:SF2">
    <property type="entry name" value="NADH-UBIQUINONE OXIDOREDUCTASE CHAIN 5"/>
    <property type="match status" value="1"/>
</dbReference>
<evidence type="ECO:0000259" key="8">
    <source>
        <dbReference type="Pfam" id="PF00662"/>
    </source>
</evidence>
<feature type="transmembrane region" description="Helical" evidence="6">
    <location>
        <begin position="164"/>
        <end position="183"/>
    </location>
</feature>
<dbReference type="Gene3D" id="1.20.5.2700">
    <property type="match status" value="1"/>
</dbReference>
<gene>
    <name evidence="9" type="ORF">SAMN04488090_2316</name>
</gene>
<dbReference type="NCBIfam" id="NF005141">
    <property type="entry name" value="PRK06590.1"/>
    <property type="match status" value="1"/>
</dbReference>
<evidence type="ECO:0000313" key="9">
    <source>
        <dbReference type="EMBL" id="SDM02120.1"/>
    </source>
</evidence>
<feature type="transmembrane region" description="Helical" evidence="6">
    <location>
        <begin position="407"/>
        <end position="429"/>
    </location>
</feature>
<feature type="domain" description="NADH:quinone oxidoreductase/Mrp antiporter transmembrane" evidence="7">
    <location>
        <begin position="127"/>
        <end position="405"/>
    </location>
</feature>
<feature type="domain" description="NADH-Ubiquinone oxidoreductase (complex I) chain 5 N-terminal" evidence="8">
    <location>
        <begin position="62"/>
        <end position="111"/>
    </location>
</feature>
<reference evidence="9 10" key="1">
    <citation type="submission" date="2016-10" db="EMBL/GenBank/DDBJ databases">
        <authorList>
            <person name="de Groot N.N."/>
        </authorList>
    </citation>
    <scope>NUCLEOTIDE SEQUENCE [LARGE SCALE GENOMIC DNA]</scope>
    <source>
        <strain evidence="9 10">DSM 21668</strain>
    </source>
</reference>
<dbReference type="STRING" id="563176.SAMN04488090_2316"/>
<feature type="transmembrane region" description="Helical" evidence="6">
    <location>
        <begin position="594"/>
        <end position="612"/>
    </location>
</feature>
<accession>A0A1G9PTN8</accession>
<dbReference type="GO" id="GO:0012505">
    <property type="term" value="C:endomembrane system"/>
    <property type="evidence" value="ECO:0007669"/>
    <property type="project" value="UniProtKB-SubCell"/>
</dbReference>
<dbReference type="InterPro" id="IPR003945">
    <property type="entry name" value="NU5C-like"/>
</dbReference>
<dbReference type="GO" id="GO:0015990">
    <property type="term" value="P:electron transport coupled proton transport"/>
    <property type="evidence" value="ECO:0007669"/>
    <property type="project" value="TreeGrafter"/>
</dbReference>
<feature type="transmembrane region" description="Helical" evidence="6">
    <location>
        <begin position="31"/>
        <end position="51"/>
    </location>
</feature>
<feature type="transmembrane region" description="Helical" evidence="6">
    <location>
        <begin position="294"/>
        <end position="313"/>
    </location>
</feature>
<dbReference type="OrthoDB" id="9807568at2"/>
<comment type="subcellular location">
    <subcellularLocation>
        <location evidence="1">Endomembrane system</location>
        <topology evidence="1">Multi-pass membrane protein</topology>
    </subcellularLocation>
    <subcellularLocation>
        <location evidence="5">Membrane</location>
        <topology evidence="5">Multi-pass membrane protein</topology>
    </subcellularLocation>
</comment>
<dbReference type="NCBIfam" id="TIGR01974">
    <property type="entry name" value="NDH_I_L"/>
    <property type="match status" value="1"/>
</dbReference>
<evidence type="ECO:0000256" key="1">
    <source>
        <dbReference type="ARBA" id="ARBA00004127"/>
    </source>
</evidence>
<dbReference type="RefSeq" id="WP_093201977.1">
    <property type="nucleotide sequence ID" value="NZ_FNGS01000004.1"/>
</dbReference>
<dbReference type="GO" id="GO:0003954">
    <property type="term" value="F:NADH dehydrogenase activity"/>
    <property type="evidence" value="ECO:0007669"/>
    <property type="project" value="TreeGrafter"/>
</dbReference>
<evidence type="ECO:0000313" key="10">
    <source>
        <dbReference type="Proteomes" id="UP000198901"/>
    </source>
</evidence>
<dbReference type="PANTHER" id="PTHR42829">
    <property type="entry name" value="NADH-UBIQUINONE OXIDOREDUCTASE CHAIN 5"/>
    <property type="match status" value="1"/>
</dbReference>
<evidence type="ECO:0000256" key="4">
    <source>
        <dbReference type="ARBA" id="ARBA00023136"/>
    </source>
</evidence>
<feature type="transmembrane region" description="Helical" evidence="6">
    <location>
        <begin position="366"/>
        <end position="387"/>
    </location>
</feature>
<dbReference type="Pfam" id="PF00361">
    <property type="entry name" value="Proton_antipo_M"/>
    <property type="match status" value="1"/>
</dbReference>
<feature type="transmembrane region" description="Helical" evidence="6">
    <location>
        <begin position="71"/>
        <end position="96"/>
    </location>
</feature>
<sequence length="614" mass="66929">MHPELLLRTILFLPFAGFLLLILSGKKVDNGAGWIGLCFSLAGLGLTTWLGSGPLSSVSFVWFELKEAFRFGFQVDILSVRMLLLVLFVASLVQLFSIEYMREEDGRYRYFAFLQLFVGSMLGIVLADNLLILYIFWELVGVSSYLLIGFWYQKKEATAAAKKAFLVNRVGDVGLALGIFGVWHRFGSLDYAVLSAAAPDTYLTVIGLLLFCGTIAKSAQFPLHVWLPDAMEGPTPVSALIHAATMVAAGVFLLARIFPILTPDALAVVATIGAMTMLMGAVYALRQTDIKKTLAYSTVSQLGLMVLAVGVGAPQAALFHLFTHAFFKAGLFLSSGSVIHSLHHAGHGFDAQDVRIMGGLRKKLPVTFWAYTICAAALAGLPLTSGFLSKDEILHEAFTLTAHSWKIIFPVTALVSAGLTAFYMTKQWLQVFWGEWRNPMLGFAHVHESTWLIKTPLVLLAGLSTAFVFSLNPLGDHFSPWVAAGSVAVAAAGFGLAWARYHGGVVRNEKELPLLDPLYDVFFVAPVLKAARASAWLDRVVIDNAVILSAKAQVVLAHLAGWTDRYLVDGIPTGIAWLSGWIGGMTRRMQGRAAQSYVIVAVLGLAVLLIWWTW</sequence>
<dbReference type="AlphaFoldDB" id="A0A1G9PTN8"/>